<proteinExistence type="predicted"/>
<gene>
    <name evidence="1" type="ORF">H8K52_09790</name>
</gene>
<comment type="caution">
    <text evidence="1">The sequence shown here is derived from an EMBL/GenBank/DDBJ whole genome shotgun (WGS) entry which is preliminary data.</text>
</comment>
<evidence type="ECO:0000313" key="1">
    <source>
        <dbReference type="EMBL" id="MBC3807633.1"/>
    </source>
</evidence>
<keyword evidence="2" id="KW-1185">Reference proteome</keyword>
<dbReference type="EMBL" id="JACOFW010000009">
    <property type="protein sequence ID" value="MBC3807633.1"/>
    <property type="molecule type" value="Genomic_DNA"/>
</dbReference>
<evidence type="ECO:0008006" key="3">
    <source>
        <dbReference type="Google" id="ProtNLM"/>
    </source>
</evidence>
<organism evidence="1 2">
    <name type="scientific">Undibacterium seohonense</name>
    <dbReference type="NCBI Taxonomy" id="1344950"/>
    <lineage>
        <taxon>Bacteria</taxon>
        <taxon>Pseudomonadati</taxon>
        <taxon>Pseudomonadota</taxon>
        <taxon>Betaproteobacteria</taxon>
        <taxon>Burkholderiales</taxon>
        <taxon>Oxalobacteraceae</taxon>
        <taxon>Undibacterium</taxon>
    </lineage>
</organism>
<dbReference type="Proteomes" id="UP000648257">
    <property type="component" value="Unassembled WGS sequence"/>
</dbReference>
<reference evidence="1 2" key="1">
    <citation type="submission" date="2020-08" db="EMBL/GenBank/DDBJ databases">
        <title>Novel species isolated from subtropical streams in China.</title>
        <authorList>
            <person name="Lu H."/>
        </authorList>
    </citation>
    <scope>NUCLEOTIDE SEQUENCE [LARGE SCALE GENOMIC DNA]</scope>
    <source>
        <strain evidence="1 2">KACC 16656</strain>
    </source>
</reference>
<name>A0ABR6X3W9_9BURK</name>
<accession>A0ABR6X3W9</accession>
<sequence length="111" mass="12162">MSANAQQLPAIEIANRHPLVKAFQACVSATGLEHDLPTPNVLPKFDSKGHLYQLNEVGRIRDGYRHFLYVSRDGKTIYIQQIGGIAGTTKYFGPLDPAKHCPQNSAKSGSK</sequence>
<protein>
    <recommendedName>
        <fullName evidence="3">Cytotoxic translational repressor of toxin-antitoxin stability system</fullName>
    </recommendedName>
</protein>
<evidence type="ECO:0000313" key="2">
    <source>
        <dbReference type="Proteomes" id="UP000648257"/>
    </source>
</evidence>